<reference evidence="3 4" key="1">
    <citation type="submission" date="2020-08" db="EMBL/GenBank/DDBJ databases">
        <title>Genomic Encyclopedia of Type Strains, Phase IV (KMG-IV): sequencing the most valuable type-strain genomes for metagenomic binning, comparative biology and taxonomic classification.</title>
        <authorList>
            <person name="Goeker M."/>
        </authorList>
    </citation>
    <scope>NUCLEOTIDE SEQUENCE [LARGE SCALE GENOMIC DNA]</scope>
    <source>
        <strain evidence="3 4">DSM 22071</strain>
    </source>
</reference>
<keyword evidence="1" id="KW-0812">Transmembrane</keyword>
<evidence type="ECO:0000256" key="1">
    <source>
        <dbReference type="SAM" id="Phobius"/>
    </source>
</evidence>
<dbReference type="SUPFAM" id="SSF56925">
    <property type="entry name" value="OMPA-like"/>
    <property type="match status" value="1"/>
</dbReference>
<comment type="caution">
    <text evidence="3">The sequence shown here is derived from an EMBL/GenBank/DDBJ whole genome shotgun (WGS) entry which is preliminary data.</text>
</comment>
<keyword evidence="4" id="KW-1185">Reference proteome</keyword>
<sequence length="200" mass="23038">MQNYKNDSFGKVALAQWDLKHIVLWLRYTLIVFLFSLVYPTAAFASGYAEFSAGYTRYDSSLLKDTASSLVRLGTPVTGSDWEDIMSLEIGFVYLGRAESNEESLEYRYQTNGITLGLRAHYSFSHQLQSFSRFGIFFYESAMDAPWLDSWRYSQGQDLYITVGLSIPVKKNWYLGTELMRYRVHRIDPVVYSVVVGVNF</sequence>
<organism evidence="3 4">
    <name type="scientific">Desulfurispira natronophila</name>
    <dbReference type="NCBI Taxonomy" id="682562"/>
    <lineage>
        <taxon>Bacteria</taxon>
        <taxon>Pseudomonadati</taxon>
        <taxon>Chrysiogenota</taxon>
        <taxon>Chrysiogenia</taxon>
        <taxon>Chrysiogenales</taxon>
        <taxon>Chrysiogenaceae</taxon>
        <taxon>Desulfurispira</taxon>
    </lineage>
</organism>
<dbReference type="AlphaFoldDB" id="A0A7W7Y2I5"/>
<keyword evidence="1" id="KW-0472">Membrane</keyword>
<dbReference type="GO" id="GO:0009279">
    <property type="term" value="C:cell outer membrane"/>
    <property type="evidence" value="ECO:0007669"/>
    <property type="project" value="InterPro"/>
</dbReference>
<evidence type="ECO:0000259" key="2">
    <source>
        <dbReference type="Pfam" id="PF01389"/>
    </source>
</evidence>
<dbReference type="Proteomes" id="UP000528322">
    <property type="component" value="Unassembled WGS sequence"/>
</dbReference>
<dbReference type="RefSeq" id="WP_183728453.1">
    <property type="nucleotide sequence ID" value="NZ_JACHID010000001.1"/>
</dbReference>
<feature type="domain" description="Outer membrane protein OmpA-like transmembrane" evidence="2">
    <location>
        <begin position="82"/>
        <end position="143"/>
    </location>
</feature>
<accession>A0A7W7Y2I5</accession>
<feature type="transmembrane region" description="Helical" evidence="1">
    <location>
        <begin position="25"/>
        <end position="49"/>
    </location>
</feature>
<protein>
    <recommendedName>
        <fullName evidence="2">Outer membrane protein OmpA-like transmembrane domain-containing protein</fullName>
    </recommendedName>
</protein>
<evidence type="ECO:0000313" key="4">
    <source>
        <dbReference type="Proteomes" id="UP000528322"/>
    </source>
</evidence>
<gene>
    <name evidence="3" type="ORF">HNR37_000175</name>
</gene>
<dbReference type="EMBL" id="JACHID010000001">
    <property type="protein sequence ID" value="MBB5020872.1"/>
    <property type="molecule type" value="Genomic_DNA"/>
</dbReference>
<keyword evidence="1" id="KW-1133">Transmembrane helix</keyword>
<dbReference type="InterPro" id="IPR000498">
    <property type="entry name" value="OmpA-like_TM_dom"/>
</dbReference>
<evidence type="ECO:0000313" key="3">
    <source>
        <dbReference type="EMBL" id="MBB5020872.1"/>
    </source>
</evidence>
<proteinExistence type="predicted"/>
<name>A0A7W7Y2I5_9BACT</name>
<dbReference type="Gene3D" id="2.40.160.20">
    <property type="match status" value="1"/>
</dbReference>
<dbReference type="InterPro" id="IPR011250">
    <property type="entry name" value="OMP/PagP_B-barrel"/>
</dbReference>
<dbReference type="Pfam" id="PF01389">
    <property type="entry name" value="OmpA_membrane"/>
    <property type="match status" value="1"/>
</dbReference>